<dbReference type="AlphaFoldDB" id="A0A2S8SVU3"/>
<feature type="transmembrane region" description="Helical" evidence="2">
    <location>
        <begin position="37"/>
        <end position="56"/>
    </location>
</feature>
<evidence type="ECO:0000313" key="3">
    <source>
        <dbReference type="EMBL" id="PQV64908.1"/>
    </source>
</evidence>
<keyword evidence="2" id="KW-0812">Transmembrane</keyword>
<keyword evidence="2" id="KW-1133">Transmembrane helix</keyword>
<evidence type="ECO:0000313" key="4">
    <source>
        <dbReference type="Proteomes" id="UP000237684"/>
    </source>
</evidence>
<keyword evidence="4" id="KW-1185">Reference proteome</keyword>
<feature type="region of interest" description="Disordered" evidence="1">
    <location>
        <begin position="223"/>
        <end position="275"/>
    </location>
</feature>
<reference evidence="3 4" key="1">
    <citation type="journal article" date="2018" name="Syst. Appl. Microbiol.">
        <title>Abditibacterium utsteinense sp. nov., the first cultivated member of candidate phylum FBP, isolated from ice-free Antarctic soil samples.</title>
        <authorList>
            <person name="Tahon G."/>
            <person name="Tytgat B."/>
            <person name="Lebbe L."/>
            <person name="Carlier A."/>
            <person name="Willems A."/>
        </authorList>
    </citation>
    <scope>NUCLEOTIDE SEQUENCE [LARGE SCALE GENOMIC DNA]</scope>
    <source>
        <strain evidence="3 4">LMG 29911</strain>
    </source>
</reference>
<comment type="caution">
    <text evidence="3">The sequence shown here is derived from an EMBL/GenBank/DDBJ whole genome shotgun (WGS) entry which is preliminary data.</text>
</comment>
<organism evidence="3 4">
    <name type="scientific">Abditibacterium utsteinense</name>
    <dbReference type="NCBI Taxonomy" id="1960156"/>
    <lineage>
        <taxon>Bacteria</taxon>
        <taxon>Pseudomonadati</taxon>
        <taxon>Abditibacteriota</taxon>
        <taxon>Abditibacteriia</taxon>
        <taxon>Abditibacteriales</taxon>
        <taxon>Abditibacteriaceae</taxon>
        <taxon>Abditibacterium</taxon>
    </lineage>
</organism>
<evidence type="ECO:0000256" key="1">
    <source>
        <dbReference type="SAM" id="MobiDB-lite"/>
    </source>
</evidence>
<protein>
    <submittedName>
        <fullName evidence="3">Uncharacterized protein</fullName>
    </submittedName>
</protein>
<dbReference type="Proteomes" id="UP000237684">
    <property type="component" value="Unassembled WGS sequence"/>
</dbReference>
<dbReference type="InParanoid" id="A0A2S8SVU3"/>
<sequence length="275" mass="27859">MERATLVDSQRAHPHFMAIKIDLLPGYVKLRKDLRNSITACIVATGAIAGVLLMVLQQRKLDLQTVEANRVVAAGVAAQATAATTAKANTDAKAAPLINAVSFMAAASKTGPQRAALLNLVRQYIYEDAIVSSIDVSDGQKVVIKATVRNPDEYARFLLNLRRASDTQGGTLFKGLPVASGPGGFANGAVPFVRPSGDGSGQAVPIIYPVSVSAEGVLLNPVQIPPDPVGGSATGAPGASGSFPGSGGSGGFPGPPGSMPGASGSVPSPTGPPRT</sequence>
<evidence type="ECO:0000256" key="2">
    <source>
        <dbReference type="SAM" id="Phobius"/>
    </source>
</evidence>
<dbReference type="EMBL" id="NIGF01000003">
    <property type="protein sequence ID" value="PQV64908.1"/>
    <property type="molecule type" value="Genomic_DNA"/>
</dbReference>
<gene>
    <name evidence="3" type="ORF">B1R32_103175</name>
</gene>
<feature type="compositionally biased region" description="Low complexity" evidence="1">
    <location>
        <begin position="259"/>
        <end position="268"/>
    </location>
</feature>
<name>A0A2S8SVU3_9BACT</name>
<feature type="compositionally biased region" description="Low complexity" evidence="1">
    <location>
        <begin position="229"/>
        <end position="243"/>
    </location>
</feature>
<accession>A0A2S8SVU3</accession>
<proteinExistence type="predicted"/>
<keyword evidence="2" id="KW-0472">Membrane</keyword>